<reference evidence="1 2" key="1">
    <citation type="submission" date="2018-07" db="EMBL/GenBank/DDBJ databases">
        <title>Draft genome sequence of Ancylomarina sp. M1P.</title>
        <authorList>
            <person name="Yadav S."/>
            <person name="Villanueva L."/>
            <person name="Damste J.S.S."/>
        </authorList>
    </citation>
    <scope>NUCLEOTIDE SEQUENCE [LARGE SCALE GENOMIC DNA]</scope>
    <source>
        <strain evidence="1 2">M1P</strain>
    </source>
</reference>
<dbReference type="Proteomes" id="UP000285794">
    <property type="component" value="Unassembled WGS sequence"/>
</dbReference>
<evidence type="ECO:0000313" key="1">
    <source>
        <dbReference type="EMBL" id="RRG19636.1"/>
    </source>
</evidence>
<sequence>MKNIFLYIIGACLSLSLVSCDNEIEIWDSATLDYSGSYLYTVALEDGTLDHGYNNEYMLEFYNTSANVANEIFIDDHDKYFEMRSKFSLEGDFTNFKSESIEFADLTDNEKALVLPSGKPTALNETKAEARTNIRAAIVEGKIIAKGATTLGGNITDSLYVKMTLYSGTVNFKSVSVPVEYRANPDKEEFAWEFESVVHDATKDETVIIAGHRFTGFSEDEY</sequence>
<dbReference type="RefSeq" id="WP_125031643.1">
    <property type="nucleotide sequence ID" value="NZ_JAPXVP010000015.1"/>
</dbReference>
<evidence type="ECO:0000313" key="2">
    <source>
        <dbReference type="Proteomes" id="UP000285794"/>
    </source>
</evidence>
<gene>
    <name evidence="1" type="ORF">DWB61_14685</name>
</gene>
<dbReference type="InterPro" id="IPR024404">
    <property type="entry name" value="Lipid-bd_put"/>
</dbReference>
<protein>
    <submittedName>
        <fullName evidence="1">Uncharacterized protein</fullName>
    </submittedName>
</protein>
<name>A0A425XXZ8_9BACT</name>
<dbReference type="Pfam" id="PF12888">
    <property type="entry name" value="Lipid_bd"/>
    <property type="match status" value="1"/>
</dbReference>
<comment type="caution">
    <text evidence="1">The sequence shown here is derived from an EMBL/GenBank/DDBJ whole genome shotgun (WGS) entry which is preliminary data.</text>
</comment>
<proteinExistence type="predicted"/>
<accession>A0A425XXZ8</accession>
<dbReference type="AlphaFoldDB" id="A0A425XXZ8"/>
<dbReference type="InterPro" id="IPR038668">
    <property type="entry name" value="Lipid-bd_sf"/>
</dbReference>
<dbReference type="OrthoDB" id="851990at2"/>
<dbReference type="Gene3D" id="2.40.128.220">
    <property type="match status" value="1"/>
</dbReference>
<dbReference type="EMBL" id="QQWG01000018">
    <property type="protein sequence ID" value="RRG19636.1"/>
    <property type="molecule type" value="Genomic_DNA"/>
</dbReference>
<keyword evidence="2" id="KW-1185">Reference proteome</keyword>
<dbReference type="PROSITE" id="PS51257">
    <property type="entry name" value="PROKAR_LIPOPROTEIN"/>
    <property type="match status" value="1"/>
</dbReference>
<organism evidence="1 2">
    <name type="scientific">Ancylomarina euxinus</name>
    <dbReference type="NCBI Taxonomy" id="2283627"/>
    <lineage>
        <taxon>Bacteria</taxon>
        <taxon>Pseudomonadati</taxon>
        <taxon>Bacteroidota</taxon>
        <taxon>Bacteroidia</taxon>
        <taxon>Marinilabiliales</taxon>
        <taxon>Marinifilaceae</taxon>
        <taxon>Ancylomarina</taxon>
    </lineage>
</organism>